<reference evidence="3 4" key="1">
    <citation type="journal article" date="2016" name="Nat. Commun.">
        <title>Thousands of microbial genomes shed light on interconnected biogeochemical processes in an aquifer system.</title>
        <authorList>
            <person name="Anantharaman K."/>
            <person name="Brown C.T."/>
            <person name="Hug L.A."/>
            <person name="Sharon I."/>
            <person name="Castelle C.J."/>
            <person name="Probst A.J."/>
            <person name="Thomas B.C."/>
            <person name="Singh A."/>
            <person name="Wilkins M.J."/>
            <person name="Karaoz U."/>
            <person name="Brodie E.L."/>
            <person name="Williams K.H."/>
            <person name="Hubbard S.S."/>
            <person name="Banfield J.F."/>
        </authorList>
    </citation>
    <scope>NUCLEOTIDE SEQUENCE [LARGE SCALE GENOMIC DNA]</scope>
</reference>
<feature type="transmembrane region" description="Helical" evidence="1">
    <location>
        <begin position="27"/>
        <end position="49"/>
    </location>
</feature>
<feature type="domain" description="DUF5652" evidence="2">
    <location>
        <begin position="2"/>
        <end position="55"/>
    </location>
</feature>
<gene>
    <name evidence="3" type="ORF">A2Z53_01055</name>
</gene>
<evidence type="ECO:0000313" key="3">
    <source>
        <dbReference type="EMBL" id="OGF63786.1"/>
    </source>
</evidence>
<dbReference type="Pfam" id="PF18893">
    <property type="entry name" value="DUF5652"/>
    <property type="match status" value="1"/>
</dbReference>
<evidence type="ECO:0000259" key="2">
    <source>
        <dbReference type="Pfam" id="PF18893"/>
    </source>
</evidence>
<protein>
    <recommendedName>
        <fullName evidence="2">DUF5652 domain-containing protein</fullName>
    </recommendedName>
</protein>
<dbReference type="Proteomes" id="UP000177451">
    <property type="component" value="Unassembled WGS sequence"/>
</dbReference>
<dbReference type="EMBL" id="MFHH01000053">
    <property type="protein sequence ID" value="OGF63786.1"/>
    <property type="molecule type" value="Genomic_DNA"/>
</dbReference>
<sequence length="67" mass="7717">MIFLVLAIWSLIWKGMALWKAARLGEQGWFIALLVINTLGILEILYLYVFSRKYPAKDTSAESVDRI</sequence>
<keyword evidence="1" id="KW-0812">Transmembrane</keyword>
<comment type="caution">
    <text evidence="3">The sequence shown here is derived from an EMBL/GenBank/DDBJ whole genome shotgun (WGS) entry which is preliminary data.</text>
</comment>
<accession>A0A1F5VK32</accession>
<evidence type="ECO:0000313" key="4">
    <source>
        <dbReference type="Proteomes" id="UP000177451"/>
    </source>
</evidence>
<dbReference type="AlphaFoldDB" id="A0A1F5VK32"/>
<proteinExistence type="predicted"/>
<name>A0A1F5VK32_9BACT</name>
<keyword evidence="1" id="KW-0472">Membrane</keyword>
<dbReference type="InterPro" id="IPR043712">
    <property type="entry name" value="DUF5652"/>
</dbReference>
<organism evidence="3 4">
    <name type="scientific">Candidatus Giovannonibacteria bacterium RIFCSPHIGHO2_02_42_15</name>
    <dbReference type="NCBI Taxonomy" id="1798329"/>
    <lineage>
        <taxon>Bacteria</taxon>
        <taxon>Candidatus Giovannoniibacteriota</taxon>
    </lineage>
</organism>
<evidence type="ECO:0000256" key="1">
    <source>
        <dbReference type="SAM" id="Phobius"/>
    </source>
</evidence>
<keyword evidence="1" id="KW-1133">Transmembrane helix</keyword>